<evidence type="ECO:0000313" key="1">
    <source>
        <dbReference type="EMBL" id="PNR31149.1"/>
    </source>
</evidence>
<dbReference type="InterPro" id="IPR015915">
    <property type="entry name" value="Kelch-typ_b-propeller"/>
</dbReference>
<dbReference type="InParanoid" id="A0A2K1IPE3"/>
<dbReference type="PANTHER" id="PTHR31672">
    <property type="entry name" value="BNACNNG10540D PROTEIN"/>
    <property type="match status" value="1"/>
</dbReference>
<dbReference type="GO" id="GO:0031146">
    <property type="term" value="P:SCF-dependent proteasomal ubiquitin-dependent protein catabolic process"/>
    <property type="evidence" value="ECO:0000318"/>
    <property type="project" value="GO_Central"/>
</dbReference>
<dbReference type="Proteomes" id="UP000006727">
    <property type="component" value="Chromosome 22"/>
</dbReference>
<dbReference type="SUPFAM" id="SSF117281">
    <property type="entry name" value="Kelch motif"/>
    <property type="match status" value="1"/>
</dbReference>
<dbReference type="SUPFAM" id="SSF81383">
    <property type="entry name" value="F-box domain"/>
    <property type="match status" value="1"/>
</dbReference>
<evidence type="ECO:0000313" key="3">
    <source>
        <dbReference type="Proteomes" id="UP000006727"/>
    </source>
</evidence>
<dbReference type="EMBL" id="ABEU02000022">
    <property type="protein sequence ID" value="PNR31149.1"/>
    <property type="molecule type" value="Genomic_DNA"/>
</dbReference>
<protein>
    <recommendedName>
        <fullName evidence="4">F-box domain-containing protein</fullName>
    </recommendedName>
</protein>
<evidence type="ECO:0008006" key="4">
    <source>
        <dbReference type="Google" id="ProtNLM"/>
    </source>
</evidence>
<reference evidence="2" key="3">
    <citation type="submission" date="2020-12" db="UniProtKB">
        <authorList>
            <consortium name="EnsemblPlants"/>
        </authorList>
    </citation>
    <scope>IDENTIFICATION</scope>
</reference>
<dbReference type="PaxDb" id="3218-PP1S100_133V6.1"/>
<dbReference type="InterPro" id="IPR050796">
    <property type="entry name" value="SCF_F-box_component"/>
</dbReference>
<reference evidence="1 3" key="1">
    <citation type="journal article" date="2008" name="Science">
        <title>The Physcomitrella genome reveals evolutionary insights into the conquest of land by plants.</title>
        <authorList>
            <person name="Rensing S."/>
            <person name="Lang D."/>
            <person name="Zimmer A."/>
            <person name="Terry A."/>
            <person name="Salamov A."/>
            <person name="Shapiro H."/>
            <person name="Nishiyama T."/>
            <person name="Perroud P.-F."/>
            <person name="Lindquist E."/>
            <person name="Kamisugi Y."/>
            <person name="Tanahashi T."/>
            <person name="Sakakibara K."/>
            <person name="Fujita T."/>
            <person name="Oishi K."/>
            <person name="Shin-I T."/>
            <person name="Kuroki Y."/>
            <person name="Toyoda A."/>
            <person name="Suzuki Y."/>
            <person name="Hashimoto A."/>
            <person name="Yamaguchi K."/>
            <person name="Sugano A."/>
            <person name="Kohara Y."/>
            <person name="Fujiyama A."/>
            <person name="Anterola A."/>
            <person name="Aoki S."/>
            <person name="Ashton N."/>
            <person name="Barbazuk W.B."/>
            <person name="Barker E."/>
            <person name="Bennetzen J."/>
            <person name="Bezanilla M."/>
            <person name="Blankenship R."/>
            <person name="Cho S.H."/>
            <person name="Dutcher S."/>
            <person name="Estelle M."/>
            <person name="Fawcett J.A."/>
            <person name="Gundlach H."/>
            <person name="Hanada K."/>
            <person name="Heyl A."/>
            <person name="Hicks K.A."/>
            <person name="Hugh J."/>
            <person name="Lohr M."/>
            <person name="Mayer K."/>
            <person name="Melkozernov A."/>
            <person name="Murata T."/>
            <person name="Nelson D."/>
            <person name="Pils B."/>
            <person name="Prigge M."/>
            <person name="Reiss B."/>
            <person name="Renner T."/>
            <person name="Rombauts S."/>
            <person name="Rushton P."/>
            <person name="Sanderfoot A."/>
            <person name="Schween G."/>
            <person name="Shiu S.-H."/>
            <person name="Stueber K."/>
            <person name="Theodoulou F.L."/>
            <person name="Tu H."/>
            <person name="Van de Peer Y."/>
            <person name="Verrier P.J."/>
            <person name="Waters E."/>
            <person name="Wood A."/>
            <person name="Yang L."/>
            <person name="Cove D."/>
            <person name="Cuming A."/>
            <person name="Hasebe M."/>
            <person name="Lucas S."/>
            <person name="Mishler D.B."/>
            <person name="Reski R."/>
            <person name="Grigoriev I."/>
            <person name="Quatrano R.S."/>
            <person name="Boore J.L."/>
        </authorList>
    </citation>
    <scope>NUCLEOTIDE SEQUENCE [LARGE SCALE GENOMIC DNA]</scope>
    <source>
        <strain evidence="2 3">cv. Gransden 2004</strain>
    </source>
</reference>
<dbReference type="InterPro" id="IPR036047">
    <property type="entry name" value="F-box-like_dom_sf"/>
</dbReference>
<gene>
    <name evidence="1" type="ORF">PHYPA_027466</name>
</gene>
<dbReference type="AlphaFoldDB" id="A0A2K1IPE3"/>
<accession>A0A2K1IPE3</accession>
<reference evidence="1 3" key="2">
    <citation type="journal article" date="2018" name="Plant J.">
        <title>The Physcomitrella patens chromosome-scale assembly reveals moss genome structure and evolution.</title>
        <authorList>
            <person name="Lang D."/>
            <person name="Ullrich K.K."/>
            <person name="Murat F."/>
            <person name="Fuchs J."/>
            <person name="Jenkins J."/>
            <person name="Haas F.B."/>
            <person name="Piednoel M."/>
            <person name="Gundlach H."/>
            <person name="Van Bel M."/>
            <person name="Meyberg R."/>
            <person name="Vives C."/>
            <person name="Morata J."/>
            <person name="Symeonidi A."/>
            <person name="Hiss M."/>
            <person name="Muchero W."/>
            <person name="Kamisugi Y."/>
            <person name="Saleh O."/>
            <person name="Blanc G."/>
            <person name="Decker E.L."/>
            <person name="van Gessel N."/>
            <person name="Grimwood J."/>
            <person name="Hayes R.D."/>
            <person name="Graham S.W."/>
            <person name="Gunter L.E."/>
            <person name="McDaniel S.F."/>
            <person name="Hoernstein S.N.W."/>
            <person name="Larsson A."/>
            <person name="Li F.W."/>
            <person name="Perroud P.F."/>
            <person name="Phillips J."/>
            <person name="Ranjan P."/>
            <person name="Rokshar D.S."/>
            <person name="Rothfels C.J."/>
            <person name="Schneider L."/>
            <person name="Shu S."/>
            <person name="Stevenson D.W."/>
            <person name="Thummler F."/>
            <person name="Tillich M."/>
            <person name="Villarreal Aguilar J.C."/>
            <person name="Widiez T."/>
            <person name="Wong G.K."/>
            <person name="Wymore A."/>
            <person name="Zhang Y."/>
            <person name="Zimmer A.D."/>
            <person name="Quatrano R.S."/>
            <person name="Mayer K.F.X."/>
            <person name="Goodstein D."/>
            <person name="Casacuberta J.M."/>
            <person name="Vandepoele K."/>
            <person name="Reski R."/>
            <person name="Cuming A.C."/>
            <person name="Tuskan G.A."/>
            <person name="Maumus F."/>
            <person name="Salse J."/>
            <person name="Schmutz J."/>
            <person name="Rensing S.A."/>
        </authorList>
    </citation>
    <scope>NUCLEOTIDE SEQUENCE [LARGE SCALE GENOMIC DNA]</scope>
    <source>
        <strain evidence="2 3">cv. Gransden 2004</strain>
    </source>
</reference>
<keyword evidence="3" id="KW-1185">Reference proteome</keyword>
<dbReference type="PANTHER" id="PTHR31672:SF2">
    <property type="entry name" value="F-BOX DOMAIN-CONTAINING PROTEIN"/>
    <property type="match status" value="1"/>
</dbReference>
<name>A0A2K1IPE3_PHYPA</name>
<dbReference type="EnsemblPlants" id="Pp3c22_23060V3.1">
    <property type="protein sequence ID" value="Pp3c22_23060V3.1"/>
    <property type="gene ID" value="Pp3c22_23060"/>
</dbReference>
<dbReference type="Gene3D" id="1.20.1280.50">
    <property type="match status" value="1"/>
</dbReference>
<evidence type="ECO:0000313" key="2">
    <source>
        <dbReference type="EnsemblPlants" id="Pp3c22_23060V3.1"/>
    </source>
</evidence>
<dbReference type="GO" id="GO:0004842">
    <property type="term" value="F:ubiquitin-protein transferase activity"/>
    <property type="evidence" value="ECO:0000318"/>
    <property type="project" value="GO_Central"/>
</dbReference>
<sequence length="409" mass="46217">MSVIVGDCLLADPAVLGSLVAGSNVALSSKFLTSSNTCREVGWMDPVLWSTLSDPFLEKILSYLPLPLLQPMRAVCMKWNHLLQLSRFLSMQRDVTMQCPSYVLTYNEPASWAFSYFQSGPELFNLRKSSLYCPISKKWFNMSLDCLPCRGFYISSVNEGLFCFVGYKWNTTATKREVVHGVCNPATRAFRVIPPWDESKIYNMPHFTAMLVDNSTRSYKIILIDHDMRATRTYDSACMAWTESGGVPSRHNFPYNATQCQSGISTYNMETGVWASYHVAIPSMYSPVHLVQHHGRILIVSRVMKAKYEGSDKLQISELDPTGLRAVTLLDNVPPGPSKQFLDHFKVCEYSSIDEPEGLCFISAITGDRWLYDLKERFWHILPNSPGSKTNSMATYGGFSIHLRVDLQP</sequence>
<dbReference type="Gramene" id="Pp3c22_23060V3.1">
    <property type="protein sequence ID" value="Pp3c22_23060V3.1"/>
    <property type="gene ID" value="Pp3c22_23060"/>
</dbReference>
<proteinExistence type="predicted"/>
<organism evidence="1">
    <name type="scientific">Physcomitrium patens</name>
    <name type="common">Spreading-leaved earth moss</name>
    <name type="synonym">Physcomitrella patens</name>
    <dbReference type="NCBI Taxonomy" id="3218"/>
    <lineage>
        <taxon>Eukaryota</taxon>
        <taxon>Viridiplantae</taxon>
        <taxon>Streptophyta</taxon>
        <taxon>Embryophyta</taxon>
        <taxon>Bryophyta</taxon>
        <taxon>Bryophytina</taxon>
        <taxon>Bryopsida</taxon>
        <taxon>Funariidae</taxon>
        <taxon>Funariales</taxon>
        <taxon>Funariaceae</taxon>
        <taxon>Physcomitrium</taxon>
    </lineage>
</organism>